<dbReference type="Proteomes" id="UP000246050">
    <property type="component" value="Unassembled WGS sequence"/>
</dbReference>
<comment type="caution">
    <text evidence="2">The sequence shown here is derived from an EMBL/GenBank/DDBJ whole genome shotgun (WGS) entry which is preliminary data.</text>
</comment>
<dbReference type="EMBL" id="QGKS01000254">
    <property type="protein sequence ID" value="PWR13836.1"/>
    <property type="molecule type" value="Genomic_DNA"/>
</dbReference>
<dbReference type="Pfam" id="PF19531">
    <property type="entry name" value="DUF6058"/>
    <property type="match status" value="1"/>
</dbReference>
<name>A0A317DJB8_9ACTN</name>
<organism evidence="2 3">
    <name type="scientific">Micromonospora sicca</name>
    <dbReference type="NCBI Taxonomy" id="2202420"/>
    <lineage>
        <taxon>Bacteria</taxon>
        <taxon>Bacillati</taxon>
        <taxon>Actinomycetota</taxon>
        <taxon>Actinomycetes</taxon>
        <taxon>Micromonosporales</taxon>
        <taxon>Micromonosporaceae</taxon>
        <taxon>Micromonospora</taxon>
    </lineage>
</organism>
<accession>A0A317DJB8</accession>
<protein>
    <submittedName>
        <fullName evidence="2">Uncharacterized protein</fullName>
    </submittedName>
</protein>
<dbReference type="OrthoDB" id="3688759at2"/>
<feature type="compositionally biased region" description="Low complexity" evidence="1">
    <location>
        <begin position="1"/>
        <end position="19"/>
    </location>
</feature>
<dbReference type="RefSeq" id="WP_109802914.1">
    <property type="nucleotide sequence ID" value="NZ_QGKS01000254.1"/>
</dbReference>
<sequence length="116" mass="12271">MRPAPGTSGAAPTPAPYGRRPGRRRPVADRPQPGSPAAPRPADPPTHTGPPAGDHACRTGRAGRRVGGRSARLHALVDELDALEPAFTGYDRLRFGGPTSRDSCVDAVRARYPRCE</sequence>
<gene>
    <name evidence="2" type="ORF">DKT69_19295</name>
</gene>
<feature type="region of interest" description="Disordered" evidence="1">
    <location>
        <begin position="1"/>
        <end position="65"/>
    </location>
</feature>
<evidence type="ECO:0000313" key="2">
    <source>
        <dbReference type="EMBL" id="PWR13836.1"/>
    </source>
</evidence>
<proteinExistence type="predicted"/>
<reference evidence="2 3" key="1">
    <citation type="submission" date="2018-05" db="EMBL/GenBank/DDBJ databases">
        <title>Micromonosporas from Atacama Desert.</title>
        <authorList>
            <person name="Carro L."/>
            <person name="Golinska P."/>
            <person name="Klenk H.-P."/>
            <person name="Goodfellow M."/>
        </authorList>
    </citation>
    <scope>NUCLEOTIDE SEQUENCE [LARGE SCALE GENOMIC DNA]</scope>
    <source>
        <strain evidence="2 3">4G51</strain>
    </source>
</reference>
<evidence type="ECO:0000313" key="3">
    <source>
        <dbReference type="Proteomes" id="UP000246050"/>
    </source>
</evidence>
<dbReference type="AlphaFoldDB" id="A0A317DJB8"/>
<feature type="compositionally biased region" description="Pro residues" evidence="1">
    <location>
        <begin position="33"/>
        <end position="48"/>
    </location>
</feature>
<dbReference type="InterPro" id="IPR045694">
    <property type="entry name" value="DUF6058"/>
</dbReference>
<evidence type="ECO:0000256" key="1">
    <source>
        <dbReference type="SAM" id="MobiDB-lite"/>
    </source>
</evidence>